<dbReference type="EMBL" id="JAMKFB020000019">
    <property type="protein sequence ID" value="KAL0165947.1"/>
    <property type="molecule type" value="Genomic_DNA"/>
</dbReference>
<gene>
    <name evidence="1" type="ORF">M9458_037791</name>
</gene>
<sequence>QCSWTIKSPDPKYSVSLPKDTVHNVSSEICRALGCGECGIEHDLFHKLCLSQLSVEEL</sequence>
<keyword evidence="2" id="KW-1185">Reference proteome</keyword>
<dbReference type="AlphaFoldDB" id="A0ABD0NVT0"/>
<evidence type="ECO:0000313" key="2">
    <source>
        <dbReference type="Proteomes" id="UP001529510"/>
    </source>
</evidence>
<feature type="non-terminal residue" evidence="1">
    <location>
        <position position="1"/>
    </location>
</feature>
<evidence type="ECO:0000313" key="1">
    <source>
        <dbReference type="EMBL" id="KAL0165947.1"/>
    </source>
</evidence>
<accession>A0ABD0NVT0</accession>
<protein>
    <submittedName>
        <fullName evidence="1">Uncharacterized protein</fullName>
    </submittedName>
</protein>
<proteinExistence type="predicted"/>
<name>A0ABD0NVT0_CIRMR</name>
<comment type="caution">
    <text evidence="1">The sequence shown here is derived from an EMBL/GenBank/DDBJ whole genome shotgun (WGS) entry which is preliminary data.</text>
</comment>
<organism evidence="1 2">
    <name type="scientific">Cirrhinus mrigala</name>
    <name type="common">Mrigala</name>
    <dbReference type="NCBI Taxonomy" id="683832"/>
    <lineage>
        <taxon>Eukaryota</taxon>
        <taxon>Metazoa</taxon>
        <taxon>Chordata</taxon>
        <taxon>Craniata</taxon>
        <taxon>Vertebrata</taxon>
        <taxon>Euteleostomi</taxon>
        <taxon>Actinopterygii</taxon>
        <taxon>Neopterygii</taxon>
        <taxon>Teleostei</taxon>
        <taxon>Ostariophysi</taxon>
        <taxon>Cypriniformes</taxon>
        <taxon>Cyprinidae</taxon>
        <taxon>Labeoninae</taxon>
        <taxon>Labeonini</taxon>
        <taxon>Cirrhinus</taxon>
    </lineage>
</organism>
<reference evidence="1 2" key="1">
    <citation type="submission" date="2024-05" db="EMBL/GenBank/DDBJ databases">
        <title>Genome sequencing and assembly of Indian major carp, Cirrhinus mrigala (Hamilton, 1822).</title>
        <authorList>
            <person name="Mohindra V."/>
            <person name="Chowdhury L.M."/>
            <person name="Lal K."/>
            <person name="Jena J.K."/>
        </authorList>
    </citation>
    <scope>NUCLEOTIDE SEQUENCE [LARGE SCALE GENOMIC DNA]</scope>
    <source>
        <strain evidence="1">CM1030</strain>
        <tissue evidence="1">Blood</tissue>
    </source>
</reference>
<dbReference type="Proteomes" id="UP001529510">
    <property type="component" value="Unassembled WGS sequence"/>
</dbReference>